<evidence type="ECO:0000313" key="6">
    <source>
        <dbReference type="Proteomes" id="UP001157353"/>
    </source>
</evidence>
<feature type="domain" description="HTH marR-type" evidence="4">
    <location>
        <begin position="7"/>
        <end position="137"/>
    </location>
</feature>
<dbReference type="InterPro" id="IPR036388">
    <property type="entry name" value="WH-like_DNA-bd_sf"/>
</dbReference>
<proteinExistence type="predicted"/>
<dbReference type="PANTHER" id="PTHR42756:SF1">
    <property type="entry name" value="TRANSCRIPTIONAL REPRESSOR OF EMRAB OPERON"/>
    <property type="match status" value="1"/>
</dbReference>
<dbReference type="RefSeq" id="WP_284205563.1">
    <property type="nucleotide sequence ID" value="NZ_BSPQ01000025.1"/>
</dbReference>
<evidence type="ECO:0000256" key="3">
    <source>
        <dbReference type="ARBA" id="ARBA00023163"/>
    </source>
</evidence>
<keyword evidence="2" id="KW-0238">DNA-binding</keyword>
<dbReference type="InterPro" id="IPR023187">
    <property type="entry name" value="Tscrpt_reg_MarR-type_CS"/>
</dbReference>
<sequence>MHNDSVTDIVFNILHSYKMAMRSTLKDHEAGLNGMNVKCLTFISKSQNCTANDIVIFFNRDKAQIARLIKEMITNGWLTKTANPEDKRSQLLQLTEQGKELAELIRVTELQIYEKMQENIPAEQLASFKSTALMISANLKAF</sequence>
<dbReference type="EMBL" id="BSPQ01000025">
    <property type="protein sequence ID" value="GLS92459.1"/>
    <property type="molecule type" value="Genomic_DNA"/>
</dbReference>
<dbReference type="PROSITE" id="PS50995">
    <property type="entry name" value="HTH_MARR_2"/>
    <property type="match status" value="1"/>
</dbReference>
<dbReference type="InterPro" id="IPR036390">
    <property type="entry name" value="WH_DNA-bd_sf"/>
</dbReference>
<dbReference type="SMART" id="SM00347">
    <property type="entry name" value="HTH_MARR"/>
    <property type="match status" value="1"/>
</dbReference>
<dbReference type="PANTHER" id="PTHR42756">
    <property type="entry name" value="TRANSCRIPTIONAL REGULATOR, MARR"/>
    <property type="match status" value="1"/>
</dbReference>
<dbReference type="SUPFAM" id="SSF46785">
    <property type="entry name" value="Winged helix' DNA-binding domain"/>
    <property type="match status" value="1"/>
</dbReference>
<evidence type="ECO:0000259" key="4">
    <source>
        <dbReference type="PROSITE" id="PS50995"/>
    </source>
</evidence>
<evidence type="ECO:0000256" key="1">
    <source>
        <dbReference type="ARBA" id="ARBA00023015"/>
    </source>
</evidence>
<dbReference type="Gene3D" id="1.10.10.10">
    <property type="entry name" value="Winged helix-like DNA-binding domain superfamily/Winged helix DNA-binding domain"/>
    <property type="match status" value="1"/>
</dbReference>
<dbReference type="Pfam" id="PF01047">
    <property type="entry name" value="MarR"/>
    <property type="match status" value="1"/>
</dbReference>
<name>A0ABQ6E4X0_9GAMM</name>
<organism evidence="5 6">
    <name type="scientific">Psychromonas marina</name>
    <dbReference type="NCBI Taxonomy" id="88364"/>
    <lineage>
        <taxon>Bacteria</taxon>
        <taxon>Pseudomonadati</taxon>
        <taxon>Pseudomonadota</taxon>
        <taxon>Gammaproteobacteria</taxon>
        <taxon>Alteromonadales</taxon>
        <taxon>Psychromonadaceae</taxon>
        <taxon>Psychromonas</taxon>
    </lineage>
</organism>
<dbReference type="PROSITE" id="PS01117">
    <property type="entry name" value="HTH_MARR_1"/>
    <property type="match status" value="1"/>
</dbReference>
<keyword evidence="6" id="KW-1185">Reference proteome</keyword>
<gene>
    <name evidence="5" type="ORF">GCM10007916_35310</name>
</gene>
<accession>A0ABQ6E4X0</accession>
<comment type="caution">
    <text evidence="5">The sequence shown here is derived from an EMBL/GenBank/DDBJ whole genome shotgun (WGS) entry which is preliminary data.</text>
</comment>
<protein>
    <submittedName>
        <fullName evidence="5">MarR family transcriptional regulator</fullName>
    </submittedName>
</protein>
<dbReference type="Proteomes" id="UP001157353">
    <property type="component" value="Unassembled WGS sequence"/>
</dbReference>
<reference evidence="6" key="1">
    <citation type="journal article" date="2019" name="Int. J. Syst. Evol. Microbiol.">
        <title>The Global Catalogue of Microorganisms (GCM) 10K type strain sequencing project: providing services to taxonomists for standard genome sequencing and annotation.</title>
        <authorList>
            <consortium name="The Broad Institute Genomics Platform"/>
            <consortium name="The Broad Institute Genome Sequencing Center for Infectious Disease"/>
            <person name="Wu L."/>
            <person name="Ma J."/>
        </authorList>
    </citation>
    <scope>NUCLEOTIDE SEQUENCE [LARGE SCALE GENOMIC DNA]</scope>
    <source>
        <strain evidence="6">NBRC 103166</strain>
    </source>
</reference>
<keyword evidence="3" id="KW-0804">Transcription</keyword>
<evidence type="ECO:0000256" key="2">
    <source>
        <dbReference type="ARBA" id="ARBA00023125"/>
    </source>
</evidence>
<keyword evidence="1" id="KW-0805">Transcription regulation</keyword>
<evidence type="ECO:0000313" key="5">
    <source>
        <dbReference type="EMBL" id="GLS92459.1"/>
    </source>
</evidence>
<dbReference type="InterPro" id="IPR000835">
    <property type="entry name" value="HTH_MarR-typ"/>
</dbReference>